<feature type="domain" description="Nudix hydrolase" evidence="1">
    <location>
        <begin position="59"/>
        <end position="183"/>
    </location>
</feature>
<dbReference type="Pfam" id="PF00293">
    <property type="entry name" value="NUDIX"/>
    <property type="match status" value="1"/>
</dbReference>
<accession>A0A2A4G447</accession>
<dbReference type="Gene3D" id="6.10.250.1120">
    <property type="match status" value="1"/>
</dbReference>
<evidence type="ECO:0000313" key="3">
    <source>
        <dbReference type="Proteomes" id="UP000219559"/>
    </source>
</evidence>
<dbReference type="Proteomes" id="UP000219559">
    <property type="component" value="Unassembled WGS sequence"/>
</dbReference>
<evidence type="ECO:0000313" key="2">
    <source>
        <dbReference type="EMBL" id="PCE62736.1"/>
    </source>
</evidence>
<reference evidence="2 3" key="1">
    <citation type="submission" date="2017-04" db="EMBL/GenBank/DDBJ databases">
        <title>A new member of the family Flavobacteriaceae isolated from ascidians.</title>
        <authorList>
            <person name="Chen L."/>
        </authorList>
    </citation>
    <scope>NUCLEOTIDE SEQUENCE [LARGE SCALE GENOMIC DNA]</scope>
    <source>
        <strain evidence="2 3">HQA918</strain>
    </source>
</reference>
<dbReference type="InterPro" id="IPR059176">
    <property type="entry name" value="UDP-X_N"/>
</dbReference>
<dbReference type="EMBL" id="NBWU01000007">
    <property type="protein sequence ID" value="PCE62736.1"/>
    <property type="molecule type" value="Genomic_DNA"/>
</dbReference>
<protein>
    <submittedName>
        <fullName evidence="2">ADP-ribose pyrophosphatase</fullName>
    </submittedName>
</protein>
<name>A0A2A4G447_9FLAO</name>
<dbReference type="AlphaFoldDB" id="A0A2A4G447"/>
<dbReference type="PROSITE" id="PS51462">
    <property type="entry name" value="NUDIX"/>
    <property type="match status" value="1"/>
</dbReference>
<gene>
    <name evidence="2" type="ORF">B7P33_15710</name>
</gene>
<dbReference type="PANTHER" id="PTHR43736:SF1">
    <property type="entry name" value="DIHYDRONEOPTERIN TRIPHOSPHATE DIPHOSPHATASE"/>
    <property type="match status" value="1"/>
</dbReference>
<dbReference type="InterPro" id="IPR015797">
    <property type="entry name" value="NUDIX_hydrolase-like_dom_sf"/>
</dbReference>
<keyword evidence="3" id="KW-1185">Reference proteome</keyword>
<dbReference type="InterPro" id="IPR000086">
    <property type="entry name" value="NUDIX_hydrolase_dom"/>
</dbReference>
<evidence type="ECO:0000259" key="1">
    <source>
        <dbReference type="PROSITE" id="PS51462"/>
    </source>
</evidence>
<sequence>MAMELQFLAQAGLTYSKDPFDLERFERIREIAAEMMAQVSGWELVRVKGVFCNETGFQTPKLDTRAALFEKGKILLVKETNGLWSLPGGWVDVNESIAQNTIKEVREESGYLALPKKIIAVQDRNAHNSPPYAYGICKVFVLCDKEEGDFRPNLETVERRFFGLDELPPLAEEKNTVAQIRLCFSAQQADYWETVFD</sequence>
<dbReference type="OrthoDB" id="9804442at2"/>
<comment type="caution">
    <text evidence="2">The sequence shown here is derived from an EMBL/GenBank/DDBJ whole genome shotgun (WGS) entry which is preliminary data.</text>
</comment>
<dbReference type="Pfam" id="PF12535">
    <property type="entry name" value="Nudix_N"/>
    <property type="match status" value="1"/>
</dbReference>
<organism evidence="2 3">
    <name type="scientific">Sediminicola luteus</name>
    <dbReference type="NCBI Taxonomy" id="319238"/>
    <lineage>
        <taxon>Bacteria</taxon>
        <taxon>Pseudomonadati</taxon>
        <taxon>Bacteroidota</taxon>
        <taxon>Flavobacteriia</taxon>
        <taxon>Flavobacteriales</taxon>
        <taxon>Flavobacteriaceae</taxon>
        <taxon>Sediminicola</taxon>
    </lineage>
</organism>
<dbReference type="PANTHER" id="PTHR43736">
    <property type="entry name" value="ADP-RIBOSE PYROPHOSPHATASE"/>
    <property type="match status" value="1"/>
</dbReference>
<proteinExistence type="predicted"/>
<dbReference type="Gene3D" id="3.90.79.10">
    <property type="entry name" value="Nucleoside Triphosphate Pyrophosphohydrolase"/>
    <property type="match status" value="1"/>
</dbReference>
<dbReference type="SUPFAM" id="SSF55811">
    <property type="entry name" value="Nudix"/>
    <property type="match status" value="1"/>
</dbReference>
<dbReference type="RefSeq" id="WP_097440845.1">
    <property type="nucleotide sequence ID" value="NZ_KZ300477.1"/>
</dbReference>
<dbReference type="CDD" id="cd18889">
    <property type="entry name" value="NUDIX_ADPRase"/>
    <property type="match status" value="1"/>
</dbReference>